<dbReference type="RefSeq" id="WP_071888546.1">
    <property type="nucleotide sequence ID" value="NZ_CP011269.1"/>
</dbReference>
<dbReference type="KEGG" id="mft:XA26_45830"/>
<dbReference type="Proteomes" id="UP000057134">
    <property type="component" value="Chromosome"/>
</dbReference>
<protein>
    <submittedName>
        <fullName evidence="1">Phage protein</fullName>
    </submittedName>
</protein>
<dbReference type="STRING" id="1766.XA26_45830"/>
<reference evidence="1 2" key="1">
    <citation type="journal article" date="2015" name="MBio">
        <title>Enzymatic Degradation of Phenazines Can Generate Energy and Protect Sensitive Organisms from Toxicity.</title>
        <authorList>
            <person name="Costa K.C."/>
            <person name="Bergkessel M."/>
            <person name="Saunders S."/>
            <person name="Korlach J."/>
            <person name="Newman D.K."/>
        </authorList>
    </citation>
    <scope>NUCLEOTIDE SEQUENCE [LARGE SCALE GENOMIC DNA]</scope>
    <source>
        <strain evidence="1 2">CT6</strain>
    </source>
</reference>
<dbReference type="Pfam" id="PF09355">
    <property type="entry name" value="Phage_Gp19"/>
    <property type="match status" value="1"/>
</dbReference>
<dbReference type="EMBL" id="CP011269">
    <property type="protein sequence ID" value="ALI28383.1"/>
    <property type="molecule type" value="Genomic_DNA"/>
</dbReference>
<gene>
    <name evidence="1" type="ORF">XA26_45830</name>
</gene>
<dbReference type="InterPro" id="IPR018963">
    <property type="entry name" value="Mycophage_D29_Gp19"/>
</dbReference>
<keyword evidence="2" id="KW-1185">Reference proteome</keyword>
<sequence length="150" mass="16310">MTYAVANDVAARLGRSLTADETTQVAALLGDAEIDIRERIPDLDTRAEDEDYLAKVIRVEASAVARLVRNPDGYTAEGDGNYNYQINWRLSTGQLEITEKEWQLLGVSSGVAALDVRARTPFERAQAAAEAAGVHPFMLGWGADPFGGVW</sequence>
<organism evidence="1 2">
    <name type="scientific">Mycolicibacterium fortuitum</name>
    <name type="common">Mycobacterium fortuitum</name>
    <dbReference type="NCBI Taxonomy" id="1766"/>
    <lineage>
        <taxon>Bacteria</taxon>
        <taxon>Bacillati</taxon>
        <taxon>Actinomycetota</taxon>
        <taxon>Actinomycetes</taxon>
        <taxon>Mycobacteriales</taxon>
        <taxon>Mycobacteriaceae</taxon>
        <taxon>Mycolicibacterium</taxon>
    </lineage>
</organism>
<proteinExistence type="predicted"/>
<name>A0A0N7H993_MYCFO</name>
<evidence type="ECO:0000313" key="2">
    <source>
        <dbReference type="Proteomes" id="UP000057134"/>
    </source>
</evidence>
<dbReference type="AlphaFoldDB" id="A0A0N7H993"/>
<evidence type="ECO:0000313" key="1">
    <source>
        <dbReference type="EMBL" id="ALI28383.1"/>
    </source>
</evidence>
<accession>A0A0N7H993</accession>
<dbReference type="PATRIC" id="fig|1766.6.peg.4555"/>